<evidence type="ECO:0000256" key="2">
    <source>
        <dbReference type="ARBA" id="ARBA00022786"/>
    </source>
</evidence>
<sequence>MEIHGLPLSMARPGVSHVSFWDLSQERESGYHPSPPLPPLPYQYPYRKQNRLGDYRSSSLSVCVNTVRSVLTPSSLPFSPRLLPLSPPFSPSFPYQRMTTTTPSSSSPSSQTRRSGCPSIIFSTFRRCFPRRNSTATTRKSRGVPLSSPSSSRFSFGCTRFFTLMGSGVSSSSSPEPDEMLSLSDRLAVLLGHKPLRLADMLKVTRLISDSSVEERMGLVHSHIIHTILELIGDNSNADHKPESGGRRNRQSRRNSAHASHRGVGYGHGSTRSRWDIERTVEERLAREEHLIWLLNALVAFVVGRDDLESGNILGGIEHIEAIAKEIGLSAVIPLMEYHLKNDSVFDVSEHMELYQALLETAAALSLVPSLVPLLVIPYTGGAKSISKHLIPKFKDVMSSYPNLLKGQMGSPDFRMIDFIRKIERYSEIVTSMCDDYERENPVEETAPSTRPSTSAKRASTEIAILKNLPDAADNPAQLAIFYQKALKHLQIQNYRFIGDYGKLAVPFTFKKEARNLNPFSPSMKDRTKRIAKELASMPNALPLNASNGIFVCVDEGRCDIIKVLISGPDDTPYQNGLFEFDVFFPNNYPISAPKCSFLTTGSGNVRFNPNLYNDGKICLSILGTWEGRPEEKWNPYCSLLQVLISIQGLIFVKEPYFNEPGFEKYQGTEKGEEYSRKYNLQIMHATLTYAIRDQLRNGPDCFKKVIQRHFWLKRHAIIEQAKKWLVEMKRDALDAEKSNKRKDSVSFDTIYTPFAQERTIQSLIQELQNMQCPVDQYDV</sequence>
<feature type="compositionally biased region" description="Basic and acidic residues" evidence="3">
    <location>
        <begin position="237"/>
        <end position="246"/>
    </location>
</feature>
<dbReference type="AlphaFoldDB" id="A0A2A6BGJ1"/>
<dbReference type="GO" id="GO:0005802">
    <property type="term" value="C:trans-Golgi network"/>
    <property type="evidence" value="ECO:0000318"/>
    <property type="project" value="GO_Central"/>
</dbReference>
<dbReference type="Pfam" id="PF00179">
    <property type="entry name" value="UQ_con"/>
    <property type="match status" value="1"/>
</dbReference>
<gene>
    <name evidence="4" type="primary">WBGene00115885</name>
</gene>
<dbReference type="CDD" id="cd23810">
    <property type="entry name" value="UBCc_BIRC6"/>
    <property type="match status" value="1"/>
</dbReference>
<dbReference type="EnsemblMetazoa" id="PPA26331.1">
    <property type="protein sequence ID" value="PPA26331.1"/>
    <property type="gene ID" value="WBGene00115885"/>
</dbReference>
<dbReference type="GO" id="GO:0061631">
    <property type="term" value="F:ubiquitin conjugating enzyme activity"/>
    <property type="evidence" value="ECO:0000318"/>
    <property type="project" value="GO_Central"/>
</dbReference>
<name>A0A2A6BGJ1_PRIPA</name>
<dbReference type="PANTHER" id="PTHR46116">
    <property type="entry name" value="(E3-INDEPENDENT) E2 UBIQUITIN-CONJUGATING ENZYME"/>
    <property type="match status" value="1"/>
</dbReference>
<feature type="compositionally biased region" description="Low complexity" evidence="3">
    <location>
        <begin position="99"/>
        <end position="115"/>
    </location>
</feature>
<dbReference type="GO" id="GO:0005634">
    <property type="term" value="C:nucleus"/>
    <property type="evidence" value="ECO:0000318"/>
    <property type="project" value="GO_Central"/>
</dbReference>
<evidence type="ECO:0000256" key="3">
    <source>
        <dbReference type="SAM" id="MobiDB-lite"/>
    </source>
</evidence>
<dbReference type="SUPFAM" id="SSF54495">
    <property type="entry name" value="UBC-like"/>
    <property type="match status" value="1"/>
</dbReference>
<feature type="region of interest" description="Disordered" evidence="3">
    <location>
        <begin position="93"/>
        <end position="116"/>
    </location>
</feature>
<feature type="region of interest" description="Disordered" evidence="3">
    <location>
        <begin position="235"/>
        <end position="271"/>
    </location>
</feature>
<dbReference type="InterPro" id="IPR016135">
    <property type="entry name" value="UBQ-conjugating_enzyme/RWD"/>
</dbReference>
<dbReference type="OrthoDB" id="47801at2759"/>
<evidence type="ECO:0000313" key="4">
    <source>
        <dbReference type="EnsemblMetazoa" id="PPA26331.1"/>
    </source>
</evidence>
<accession>A0A2A6BGJ1</accession>
<dbReference type="GO" id="GO:0043066">
    <property type="term" value="P:negative regulation of apoptotic process"/>
    <property type="evidence" value="ECO:0000318"/>
    <property type="project" value="GO_Central"/>
</dbReference>
<evidence type="ECO:0000256" key="1">
    <source>
        <dbReference type="ARBA" id="ARBA00022679"/>
    </source>
</evidence>
<dbReference type="Proteomes" id="UP000005239">
    <property type="component" value="Unassembled WGS sequence"/>
</dbReference>
<dbReference type="PROSITE" id="PS50127">
    <property type="entry name" value="UBC_2"/>
    <property type="match status" value="1"/>
</dbReference>
<keyword evidence="1" id="KW-0808">Transferase</keyword>
<keyword evidence="2" id="KW-0833">Ubl conjugation pathway</keyword>
<evidence type="ECO:0000313" key="5">
    <source>
        <dbReference type="Proteomes" id="UP000005239"/>
    </source>
</evidence>
<accession>A0A8R1UGC2</accession>
<feature type="compositionally biased region" description="Basic residues" evidence="3">
    <location>
        <begin position="247"/>
        <end position="261"/>
    </location>
</feature>
<organism evidence="4 5">
    <name type="scientific">Pristionchus pacificus</name>
    <name type="common">Parasitic nematode worm</name>
    <dbReference type="NCBI Taxonomy" id="54126"/>
    <lineage>
        <taxon>Eukaryota</taxon>
        <taxon>Metazoa</taxon>
        <taxon>Ecdysozoa</taxon>
        <taxon>Nematoda</taxon>
        <taxon>Chromadorea</taxon>
        <taxon>Rhabditida</taxon>
        <taxon>Rhabditina</taxon>
        <taxon>Diplogasteromorpha</taxon>
        <taxon>Diplogasteroidea</taxon>
        <taxon>Neodiplogasteridae</taxon>
        <taxon>Pristionchus</taxon>
    </lineage>
</organism>
<reference evidence="5" key="1">
    <citation type="journal article" date="2008" name="Nat. Genet.">
        <title>The Pristionchus pacificus genome provides a unique perspective on nematode lifestyle and parasitism.</title>
        <authorList>
            <person name="Dieterich C."/>
            <person name="Clifton S.W."/>
            <person name="Schuster L.N."/>
            <person name="Chinwalla A."/>
            <person name="Delehaunty K."/>
            <person name="Dinkelacker I."/>
            <person name="Fulton L."/>
            <person name="Fulton R."/>
            <person name="Godfrey J."/>
            <person name="Minx P."/>
            <person name="Mitreva M."/>
            <person name="Roeseler W."/>
            <person name="Tian H."/>
            <person name="Witte H."/>
            <person name="Yang S.P."/>
            <person name="Wilson R.K."/>
            <person name="Sommer R.J."/>
        </authorList>
    </citation>
    <scope>NUCLEOTIDE SEQUENCE [LARGE SCALE GENOMIC DNA]</scope>
    <source>
        <strain evidence="5">PS312</strain>
    </source>
</reference>
<dbReference type="FunFam" id="3.10.110.10:FF:000014">
    <property type="entry name" value="Baculoviral IAP repeat-containing protein 6"/>
    <property type="match status" value="1"/>
</dbReference>
<protein>
    <submittedName>
        <fullName evidence="4">Ubc-17</fullName>
    </submittedName>
</protein>
<keyword evidence="5" id="KW-1185">Reference proteome</keyword>
<dbReference type="Gene3D" id="3.10.110.10">
    <property type="entry name" value="Ubiquitin Conjugating Enzyme"/>
    <property type="match status" value="1"/>
</dbReference>
<dbReference type="InterPro" id="IPR000608">
    <property type="entry name" value="UBC"/>
</dbReference>
<proteinExistence type="predicted"/>
<reference evidence="4" key="2">
    <citation type="submission" date="2022-06" db="UniProtKB">
        <authorList>
            <consortium name="EnsemblMetazoa"/>
        </authorList>
    </citation>
    <scope>IDENTIFICATION</scope>
    <source>
        <strain evidence="4">PS312</strain>
    </source>
</reference>
<dbReference type="SMART" id="SM00212">
    <property type="entry name" value="UBCc"/>
    <property type="match status" value="1"/>
</dbReference>
<dbReference type="PANTHER" id="PTHR46116:SF39">
    <property type="entry name" value="BACULOVIRAL IAP REPEAT-CONTAINING PROTEIN 6"/>
    <property type="match status" value="1"/>
</dbReference>